<feature type="transmembrane region" description="Helical" evidence="7">
    <location>
        <begin position="315"/>
        <end position="338"/>
    </location>
</feature>
<feature type="transmembrane region" description="Helical" evidence="7">
    <location>
        <begin position="121"/>
        <end position="146"/>
    </location>
</feature>
<dbReference type="InterPro" id="IPR035906">
    <property type="entry name" value="MetI-like_sf"/>
</dbReference>
<keyword evidence="10" id="KW-1185">Reference proteome</keyword>
<dbReference type="EMBL" id="FSQT01000001">
    <property type="protein sequence ID" value="SIM79766.1"/>
    <property type="molecule type" value="Genomic_DNA"/>
</dbReference>
<dbReference type="GO" id="GO:0005886">
    <property type="term" value="C:plasma membrane"/>
    <property type="evidence" value="ECO:0007669"/>
    <property type="project" value="UniProtKB-SubCell"/>
</dbReference>
<comment type="subcellular location">
    <subcellularLocation>
        <location evidence="1 7">Cell membrane</location>
        <topology evidence="1 7">Multi-pass membrane protein</topology>
    </subcellularLocation>
</comment>
<dbReference type="PROSITE" id="PS50928">
    <property type="entry name" value="ABC_TM1"/>
    <property type="match status" value="1"/>
</dbReference>
<evidence type="ECO:0000256" key="4">
    <source>
        <dbReference type="ARBA" id="ARBA00022692"/>
    </source>
</evidence>
<evidence type="ECO:0000313" key="10">
    <source>
        <dbReference type="Proteomes" id="UP000185124"/>
    </source>
</evidence>
<evidence type="ECO:0000256" key="2">
    <source>
        <dbReference type="ARBA" id="ARBA00022448"/>
    </source>
</evidence>
<feature type="transmembrane region" description="Helical" evidence="7">
    <location>
        <begin position="203"/>
        <end position="232"/>
    </location>
</feature>
<protein>
    <submittedName>
        <fullName evidence="9">Peptide/nickel transport system permease protein</fullName>
    </submittedName>
</protein>
<evidence type="ECO:0000313" key="9">
    <source>
        <dbReference type="EMBL" id="SIM79766.1"/>
    </source>
</evidence>
<feature type="transmembrane region" description="Helical" evidence="7">
    <location>
        <begin position="28"/>
        <end position="45"/>
    </location>
</feature>
<dbReference type="Pfam" id="PF00528">
    <property type="entry name" value="BPD_transp_1"/>
    <property type="match status" value="1"/>
</dbReference>
<evidence type="ECO:0000256" key="6">
    <source>
        <dbReference type="ARBA" id="ARBA00023136"/>
    </source>
</evidence>
<evidence type="ECO:0000256" key="5">
    <source>
        <dbReference type="ARBA" id="ARBA00022989"/>
    </source>
</evidence>
<comment type="similarity">
    <text evidence="7">Belongs to the binding-protein-dependent transport system permease family.</text>
</comment>
<keyword evidence="3" id="KW-1003">Cell membrane</keyword>
<keyword evidence="6 7" id="KW-0472">Membrane</keyword>
<proteinExistence type="inferred from homology"/>
<sequence length="351" mass="38377">MAGRRAPARRPTRPPEGMAPVAYFARRFLFFIGTLWAAVTLNFLIPRLQPGDPAEAIVSRLAGQSESIDPAQLQAIRIMLGAPDGNLFEQYVQYLGAIVQGDFGVSYTYFPYSVTHMIGQALPWTVILVGVTQIISFIVGTLLGTWAAYRRNSRVDSVITLGSTFLGTLPFFWLALLLIYVFAITLRWFPERGGYGGGSSPGWSWIFISDAFQHSVLPAVALLITGPIGWIIGMRNNMVQSLGEDHARLAVARGLPRRRIALTYGARIAILPNVTGFAIALGSVLGGTVLVETVFNYPGMGRLLLESVSSRDYPLMQAIFLFTTVGVLVANFLADLLYGFLDPRVRKADTA</sequence>
<feature type="transmembrane region" description="Helical" evidence="7">
    <location>
        <begin position="268"/>
        <end position="295"/>
    </location>
</feature>
<dbReference type="CDD" id="cd06261">
    <property type="entry name" value="TM_PBP2"/>
    <property type="match status" value="1"/>
</dbReference>
<feature type="transmembrane region" description="Helical" evidence="7">
    <location>
        <begin position="158"/>
        <end position="183"/>
    </location>
</feature>
<dbReference type="InterPro" id="IPR000515">
    <property type="entry name" value="MetI-like"/>
</dbReference>
<dbReference type="PANTHER" id="PTHR43163:SF6">
    <property type="entry name" value="DIPEPTIDE TRANSPORT SYSTEM PERMEASE PROTEIN DPPB-RELATED"/>
    <property type="match status" value="1"/>
</dbReference>
<accession>A0A1N5W386</accession>
<name>A0A1N5W386_9ACTN</name>
<dbReference type="Proteomes" id="UP000185124">
    <property type="component" value="Unassembled WGS sequence"/>
</dbReference>
<evidence type="ECO:0000259" key="8">
    <source>
        <dbReference type="PROSITE" id="PS50928"/>
    </source>
</evidence>
<dbReference type="GO" id="GO:0055085">
    <property type="term" value="P:transmembrane transport"/>
    <property type="evidence" value="ECO:0007669"/>
    <property type="project" value="InterPro"/>
</dbReference>
<keyword evidence="4 7" id="KW-0812">Transmembrane</keyword>
<dbReference type="STRING" id="709881.SAMN04489832_2124"/>
<dbReference type="PANTHER" id="PTHR43163">
    <property type="entry name" value="DIPEPTIDE TRANSPORT SYSTEM PERMEASE PROTEIN DPPB-RELATED"/>
    <property type="match status" value="1"/>
</dbReference>
<evidence type="ECO:0000256" key="1">
    <source>
        <dbReference type="ARBA" id="ARBA00004651"/>
    </source>
</evidence>
<evidence type="ECO:0000256" key="3">
    <source>
        <dbReference type="ARBA" id="ARBA00022475"/>
    </source>
</evidence>
<evidence type="ECO:0000256" key="7">
    <source>
        <dbReference type="RuleBase" id="RU363032"/>
    </source>
</evidence>
<keyword evidence="5 7" id="KW-1133">Transmembrane helix</keyword>
<dbReference type="Gene3D" id="1.10.3720.10">
    <property type="entry name" value="MetI-like"/>
    <property type="match status" value="1"/>
</dbReference>
<dbReference type="AlphaFoldDB" id="A0A1N5W386"/>
<reference evidence="10" key="1">
    <citation type="submission" date="2016-12" db="EMBL/GenBank/DDBJ databases">
        <authorList>
            <person name="Varghese N."/>
            <person name="Submissions S."/>
        </authorList>
    </citation>
    <scope>NUCLEOTIDE SEQUENCE [LARGE SCALE GENOMIC DNA]</scope>
    <source>
        <strain evidence="10">DSM 45599</strain>
    </source>
</reference>
<dbReference type="SUPFAM" id="SSF161098">
    <property type="entry name" value="MetI-like"/>
    <property type="match status" value="1"/>
</dbReference>
<organism evidence="9 10">
    <name type="scientific">Micromonospora cremea</name>
    <dbReference type="NCBI Taxonomy" id="709881"/>
    <lineage>
        <taxon>Bacteria</taxon>
        <taxon>Bacillati</taxon>
        <taxon>Actinomycetota</taxon>
        <taxon>Actinomycetes</taxon>
        <taxon>Micromonosporales</taxon>
        <taxon>Micromonosporaceae</taxon>
        <taxon>Micromonospora</taxon>
    </lineage>
</organism>
<keyword evidence="2 7" id="KW-0813">Transport</keyword>
<gene>
    <name evidence="9" type="ORF">SAMN04489832_2124</name>
</gene>
<feature type="domain" description="ABC transmembrane type-1" evidence="8">
    <location>
        <begin position="122"/>
        <end position="334"/>
    </location>
</feature>